<comment type="similarity">
    <text evidence="6 7">Belongs to the polyphosphate kinase 1 (PPK1) family.</text>
</comment>
<dbReference type="AlphaFoldDB" id="A0ABD6CPF8"/>
<comment type="catalytic activity">
    <reaction evidence="6 7">
        <text>[phosphate](n) + ATP = [phosphate](n+1) + ADP</text>
        <dbReference type="Rhea" id="RHEA:19573"/>
        <dbReference type="Rhea" id="RHEA-COMP:9859"/>
        <dbReference type="Rhea" id="RHEA-COMP:14280"/>
        <dbReference type="ChEBI" id="CHEBI:16838"/>
        <dbReference type="ChEBI" id="CHEBI:30616"/>
        <dbReference type="ChEBI" id="CHEBI:456216"/>
        <dbReference type="EC" id="2.7.4.1"/>
    </reaction>
</comment>
<evidence type="ECO:0000313" key="13">
    <source>
        <dbReference type="EMBL" id="MFD1598987.1"/>
    </source>
</evidence>
<feature type="region of interest" description="Disordered" evidence="8">
    <location>
        <begin position="323"/>
        <end position="351"/>
    </location>
</feature>
<organism evidence="13 14">
    <name type="scientific">Halobellus rarus</name>
    <dbReference type="NCBI Taxonomy" id="1126237"/>
    <lineage>
        <taxon>Archaea</taxon>
        <taxon>Methanobacteriati</taxon>
        <taxon>Methanobacteriota</taxon>
        <taxon>Stenosarchaea group</taxon>
        <taxon>Halobacteria</taxon>
        <taxon>Halobacteriales</taxon>
        <taxon>Haloferacaceae</taxon>
        <taxon>Halobellus</taxon>
    </lineage>
</organism>
<reference evidence="13 14" key="1">
    <citation type="journal article" date="2019" name="Int. J. Syst. Evol. Microbiol.">
        <title>The Global Catalogue of Microorganisms (GCM) 10K type strain sequencing project: providing services to taxonomists for standard genome sequencing and annotation.</title>
        <authorList>
            <consortium name="The Broad Institute Genomics Platform"/>
            <consortium name="The Broad Institute Genome Sequencing Center for Infectious Disease"/>
            <person name="Wu L."/>
            <person name="Ma J."/>
        </authorList>
    </citation>
    <scope>NUCLEOTIDE SEQUENCE [LARGE SCALE GENOMIC DNA]</scope>
    <source>
        <strain evidence="13 14">CGMCC 1.12121</strain>
    </source>
</reference>
<comment type="cofactor">
    <cofactor evidence="6">
        <name>Mg(2+)</name>
        <dbReference type="ChEBI" id="CHEBI:18420"/>
    </cofactor>
</comment>
<keyword evidence="4 6" id="KW-0418">Kinase</keyword>
<dbReference type="EMBL" id="JBHUDK010000006">
    <property type="protein sequence ID" value="MFD1598987.1"/>
    <property type="molecule type" value="Genomic_DNA"/>
</dbReference>
<dbReference type="Proteomes" id="UP001597085">
    <property type="component" value="Unassembled WGS sequence"/>
</dbReference>
<gene>
    <name evidence="13" type="primary">ppk1</name>
    <name evidence="6" type="synonym">ppk</name>
    <name evidence="13" type="ORF">ACFSBX_08470</name>
</gene>
<dbReference type="InterPro" id="IPR025200">
    <property type="entry name" value="PPK_C_dom2"/>
</dbReference>
<feature type="binding site" evidence="6">
    <location>
        <position position="428"/>
    </location>
    <ligand>
        <name>Mg(2+)</name>
        <dbReference type="ChEBI" id="CHEBI:18420"/>
    </ligand>
</feature>
<feature type="binding site" evidence="6">
    <location>
        <position position="587"/>
    </location>
    <ligand>
        <name>ATP</name>
        <dbReference type="ChEBI" id="CHEBI:30616"/>
    </ligand>
</feature>
<keyword evidence="2 6" id="KW-0808">Transferase</keyword>
<accession>A0ABD6CPF8</accession>
<dbReference type="InterPro" id="IPR036832">
    <property type="entry name" value="PPK_N_dom_sf"/>
</dbReference>
<evidence type="ECO:0000313" key="14">
    <source>
        <dbReference type="Proteomes" id="UP001597085"/>
    </source>
</evidence>
<feature type="binding site" evidence="6">
    <location>
        <position position="63"/>
    </location>
    <ligand>
        <name>ATP</name>
        <dbReference type="ChEBI" id="CHEBI:30616"/>
    </ligand>
</feature>
<comment type="PTM">
    <text evidence="6 7">An intermediate of this reaction is the autophosphorylated ppk in which a phosphate is covalently linked to a histidine residue through a N-P bond.</text>
</comment>
<dbReference type="EC" id="2.7.4.1" evidence="6 7"/>
<comment type="function">
    <text evidence="6 7">Catalyzes the reversible transfer of the terminal phosphate of ATP to form a long-chain polyphosphate (polyP).</text>
</comment>
<evidence type="ECO:0000256" key="7">
    <source>
        <dbReference type="RuleBase" id="RU003800"/>
    </source>
</evidence>
<evidence type="ECO:0000259" key="11">
    <source>
        <dbReference type="Pfam" id="PF13090"/>
    </source>
</evidence>
<evidence type="ECO:0000256" key="3">
    <source>
        <dbReference type="ARBA" id="ARBA00022741"/>
    </source>
</evidence>
<dbReference type="GO" id="GO:0006799">
    <property type="term" value="P:polyphosphate biosynthetic process"/>
    <property type="evidence" value="ECO:0007669"/>
    <property type="project" value="UniProtKB-UniRule"/>
</dbReference>
<keyword evidence="1 6" id="KW-0597">Phosphoprotein</keyword>
<dbReference type="HAMAP" id="MF_00347">
    <property type="entry name" value="Polyphosphate_kinase"/>
    <property type="match status" value="1"/>
</dbReference>
<dbReference type="Pfam" id="PF13089">
    <property type="entry name" value="PP_kinase_N"/>
    <property type="match status" value="1"/>
</dbReference>
<feature type="domain" description="Polyphosphate kinase N-terminal" evidence="10">
    <location>
        <begin position="25"/>
        <end position="130"/>
    </location>
</feature>
<dbReference type="InterPro" id="IPR003414">
    <property type="entry name" value="PP_kinase"/>
</dbReference>
<dbReference type="Gene3D" id="1.20.58.310">
    <property type="entry name" value="Polyphosphate kinase N-terminal domain"/>
    <property type="match status" value="1"/>
</dbReference>
<protein>
    <recommendedName>
        <fullName evidence="6 7">Polyphosphate kinase</fullName>
        <ecNumber evidence="6 7">2.7.4.1</ecNumber>
    </recommendedName>
    <alternativeName>
        <fullName evidence="6">ATP-polyphosphate phosphotransferase</fullName>
    </alternativeName>
    <alternativeName>
        <fullName evidence="6">Polyphosphoric acid kinase</fullName>
    </alternativeName>
</protein>
<keyword evidence="14" id="KW-1185">Reference proteome</keyword>
<evidence type="ECO:0000259" key="12">
    <source>
        <dbReference type="Pfam" id="PF17941"/>
    </source>
</evidence>
<dbReference type="GO" id="GO:0005524">
    <property type="term" value="F:ATP binding"/>
    <property type="evidence" value="ECO:0007669"/>
    <property type="project" value="UniProtKB-KW"/>
</dbReference>
<evidence type="ECO:0000256" key="5">
    <source>
        <dbReference type="ARBA" id="ARBA00022840"/>
    </source>
</evidence>
<keyword evidence="6" id="KW-0479">Metal-binding</keyword>
<keyword evidence="6" id="KW-0460">Magnesium</keyword>
<feature type="region of interest" description="Disordered" evidence="8">
    <location>
        <begin position="746"/>
        <end position="830"/>
    </location>
</feature>
<feature type="binding site" evidence="6">
    <location>
        <position position="615"/>
    </location>
    <ligand>
        <name>ATP</name>
        <dbReference type="ChEBI" id="CHEBI:30616"/>
    </ligand>
</feature>
<dbReference type="InterPro" id="IPR041108">
    <property type="entry name" value="PP_kinase_C_1"/>
</dbReference>
<feature type="binding site" evidence="6">
    <location>
        <position position="398"/>
    </location>
    <ligand>
        <name>Mg(2+)</name>
        <dbReference type="ChEBI" id="CHEBI:18420"/>
    </ligand>
</feature>
<dbReference type="Pfam" id="PF17941">
    <property type="entry name" value="PP_kinase_C_1"/>
    <property type="match status" value="1"/>
</dbReference>
<dbReference type="Gene3D" id="3.30.870.10">
    <property type="entry name" value="Endonuclease Chain A"/>
    <property type="match status" value="2"/>
</dbReference>
<dbReference type="NCBIfam" id="TIGR03705">
    <property type="entry name" value="poly_P_kin"/>
    <property type="match status" value="1"/>
</dbReference>
<dbReference type="Pfam" id="PF13090">
    <property type="entry name" value="PP_kinase_C"/>
    <property type="match status" value="1"/>
</dbReference>
<dbReference type="GO" id="GO:0008976">
    <property type="term" value="F:polyphosphate kinase activity"/>
    <property type="evidence" value="ECO:0007669"/>
    <property type="project" value="UniProtKB-UniRule"/>
</dbReference>
<evidence type="ECO:0000256" key="2">
    <source>
        <dbReference type="ARBA" id="ARBA00022679"/>
    </source>
</evidence>
<keyword evidence="5 6" id="KW-0067">ATP-binding</keyword>
<feature type="domain" description="Polyphosphate kinase C-terminal" evidence="12">
    <location>
        <begin position="354"/>
        <end position="516"/>
    </location>
</feature>
<dbReference type="SUPFAM" id="SSF143724">
    <property type="entry name" value="PHP14-like"/>
    <property type="match status" value="1"/>
</dbReference>
<dbReference type="NCBIfam" id="NF003917">
    <property type="entry name" value="PRK05443.1-1"/>
    <property type="match status" value="1"/>
</dbReference>
<name>A0ABD6CPF8_9EURY</name>
<evidence type="ECO:0000259" key="10">
    <source>
        <dbReference type="Pfam" id="PF13089"/>
    </source>
</evidence>
<sequence>MPSEDDPDLHRYDPRDVDLSDTDLYLNRELSELAFQRRVLHEALDDRNPLLERVRFLAIFTRNIDEFVMKRIGGLRQQIQAGVTETTADGRTPREQWEEIHAELEPMLERQAECYDEALRPALAEADIEILEYDALTSVERREMREYFEESVLPTLTPLAFDPAHPFPFISNRSLSLAVLTRTAGDELTFTRIKIPPNRPRLVLVEEPSRFVLVEEIIKHNLDLLLPNVDIVDTALFRLTRNAEVRRNEEVAEDLIEMIEEVLEQRRFASVVRMEIESDAHPHIRETLQTELDLDEREIYELDGPLDYRKFISLTELDRSELQLPSWTPQPHPRLRSLDSPRLDDDGPEGGKTIFEAIREDDILLHHPYHDFGDTVQRFLGEAANDPDVLAVKAAIYRTASDSQVIQSLIEAAENGKQVAVMVELKARFDEQNNLEWVHRLEENGIHVAYGTIGLKTHTKTALVVREEAGGVNLYSHVGTGNYHSETAKGYVDLGLLTADRDVGQDLVTLFNSFTGPELDEQFRKLLVAPVTMRRELTRSIRREAAHARAGRPARIVVKVNGLEDPALVEELYRASMAGVDIDLVVRDICRIRPGLDGVSENVSVHSIVGRFLEHSRIFYFENGTRAARSPEFDTPQDGGHPEYYLGSADWMTRNLDHRVEAVTPVEDPDVRRMLKFNLDLLLADNRKRWVMNADGSYEQRHPPDGEPVIETQAVLMEEARNAARNEDPRFTPSVDYDFDSDIFVGAVGENPDATDESIGTIEGSGRDDEGVDTAGEAADGVDGTNAVEADVATEDRPVAGESDVGPNDAESGPRDGETDGQSSVDALDRFDGYWYRPESDAYEYAVRTPDGGRRYLKTESGAAAALERLYG</sequence>
<dbReference type="GO" id="GO:0046872">
    <property type="term" value="F:metal ion binding"/>
    <property type="evidence" value="ECO:0007669"/>
    <property type="project" value="UniProtKB-KW"/>
</dbReference>
<evidence type="ECO:0000256" key="4">
    <source>
        <dbReference type="ARBA" id="ARBA00022777"/>
    </source>
</evidence>
<feature type="active site" description="Phosphohistidine intermediate" evidence="6">
    <location>
        <position position="458"/>
    </location>
</feature>
<evidence type="ECO:0000256" key="8">
    <source>
        <dbReference type="SAM" id="MobiDB-lite"/>
    </source>
</evidence>
<dbReference type="InterPro" id="IPR025198">
    <property type="entry name" value="PPK_N_dom"/>
</dbReference>
<dbReference type="CDD" id="cd09168">
    <property type="entry name" value="PLDc_PaPPK1_C2_like"/>
    <property type="match status" value="1"/>
</dbReference>
<dbReference type="RefSeq" id="WP_256420515.1">
    <property type="nucleotide sequence ID" value="NZ_JANHDI010000002.1"/>
</dbReference>
<dbReference type="PANTHER" id="PTHR30218">
    <property type="entry name" value="POLYPHOSPHATE KINASE"/>
    <property type="match status" value="1"/>
</dbReference>
<dbReference type="PANTHER" id="PTHR30218:SF0">
    <property type="entry name" value="POLYPHOSPHATE KINASE"/>
    <property type="match status" value="1"/>
</dbReference>
<feature type="compositionally biased region" description="Basic and acidic residues" evidence="8">
    <location>
        <begin position="336"/>
        <end position="345"/>
    </location>
</feature>
<feature type="binding site" evidence="6">
    <location>
        <position position="491"/>
    </location>
    <ligand>
        <name>ATP</name>
        <dbReference type="ChEBI" id="CHEBI:30616"/>
    </ligand>
</feature>
<dbReference type="NCBIfam" id="NF003921">
    <property type="entry name" value="PRK05443.2-2"/>
    <property type="match status" value="1"/>
</dbReference>
<dbReference type="InterPro" id="IPR024953">
    <property type="entry name" value="PP_kinase_middle"/>
</dbReference>
<feature type="domain" description="Polyphosphate kinase middle" evidence="9">
    <location>
        <begin position="140"/>
        <end position="314"/>
    </location>
</feature>
<dbReference type="Pfam" id="PF02503">
    <property type="entry name" value="PP_kinase"/>
    <property type="match status" value="1"/>
</dbReference>
<keyword evidence="3 6" id="KW-0547">Nucleotide-binding</keyword>
<evidence type="ECO:0000256" key="6">
    <source>
        <dbReference type="HAMAP-Rule" id="MF_00347"/>
    </source>
</evidence>
<dbReference type="InterPro" id="IPR036830">
    <property type="entry name" value="PP_kinase_middle_dom_sf"/>
</dbReference>
<evidence type="ECO:0000256" key="1">
    <source>
        <dbReference type="ARBA" id="ARBA00022553"/>
    </source>
</evidence>
<dbReference type="SUPFAM" id="SSF56024">
    <property type="entry name" value="Phospholipase D/nuclease"/>
    <property type="match status" value="2"/>
</dbReference>
<evidence type="ECO:0000259" key="9">
    <source>
        <dbReference type="Pfam" id="PF02503"/>
    </source>
</evidence>
<dbReference type="Gene3D" id="3.30.1840.10">
    <property type="entry name" value="Polyphosphate kinase middle domain"/>
    <property type="match status" value="1"/>
</dbReference>
<dbReference type="SUPFAM" id="SSF140356">
    <property type="entry name" value="PPK N-terminal domain-like"/>
    <property type="match status" value="1"/>
</dbReference>
<proteinExistence type="inferred from homology"/>
<comment type="caution">
    <text evidence="13">The sequence shown here is derived from an EMBL/GenBank/DDBJ whole genome shotgun (WGS) entry which is preliminary data.</text>
</comment>
<feature type="domain" description="Polyphosphate kinase C-terminal" evidence="11">
    <location>
        <begin position="526"/>
        <end position="707"/>
    </location>
</feature>